<organism evidence="3">
    <name type="scientific">Strongyloides stercoralis</name>
    <name type="common">Threadworm</name>
    <dbReference type="NCBI Taxonomy" id="6248"/>
    <lineage>
        <taxon>Eukaryota</taxon>
        <taxon>Metazoa</taxon>
        <taxon>Ecdysozoa</taxon>
        <taxon>Nematoda</taxon>
        <taxon>Chromadorea</taxon>
        <taxon>Rhabditida</taxon>
        <taxon>Tylenchina</taxon>
        <taxon>Panagrolaimomorpha</taxon>
        <taxon>Strongyloidoidea</taxon>
        <taxon>Strongyloididae</taxon>
        <taxon>Strongyloides</taxon>
    </lineage>
</organism>
<reference evidence="3" key="1">
    <citation type="submission" date="2015-08" db="UniProtKB">
        <authorList>
            <consortium name="WormBaseParasite"/>
        </authorList>
    </citation>
    <scope>IDENTIFICATION</scope>
</reference>
<feature type="transmembrane region" description="Helical" evidence="2">
    <location>
        <begin position="12"/>
        <end position="31"/>
    </location>
</feature>
<dbReference type="AlphaFoldDB" id="A0A0K0ENV5"/>
<evidence type="ECO:0000256" key="1">
    <source>
        <dbReference type="SAM" id="MobiDB-lite"/>
    </source>
</evidence>
<keyword evidence="2" id="KW-1133">Transmembrane helix</keyword>
<accession>A0A0K0ENV5</accession>
<name>A0A0K0ENV5_STRER</name>
<evidence type="ECO:0000256" key="2">
    <source>
        <dbReference type="SAM" id="Phobius"/>
    </source>
</evidence>
<evidence type="ECO:0000313" key="3">
    <source>
        <dbReference type="WBParaSite" id="SSTP_0001114300.1"/>
    </source>
</evidence>
<sequence length="206" mass="24108">MIIFILKYLCYFYKLFCWILIIVIGSIITCLRSKAIKVNDSKTLDYTENDYSPPHNRKNIKLNNQKTDNEIYQKQQKMNSNKENNYSPSFVPSINDTNSSSELDLTQTILDSDSDEYSDKKRSNKESISDGERKPLKSCLKPLPNYNIVPKINKKVSFHKKIKIRVIESEETPSLRMMSESEKCRMKSESSAELNRLRMKKKYNPI</sequence>
<keyword evidence="2" id="KW-0472">Membrane</keyword>
<feature type="region of interest" description="Disordered" evidence="1">
    <location>
        <begin position="46"/>
        <end position="66"/>
    </location>
</feature>
<keyword evidence="2" id="KW-0812">Transmembrane</keyword>
<dbReference type="WBParaSite" id="SSTP_0001114300.1">
    <property type="protein sequence ID" value="SSTP_0001114300.1"/>
    <property type="gene ID" value="SSTP_0001114300"/>
</dbReference>
<proteinExistence type="predicted"/>
<feature type="compositionally biased region" description="Basic and acidic residues" evidence="1">
    <location>
        <begin position="117"/>
        <end position="135"/>
    </location>
</feature>
<feature type="region of interest" description="Disordered" evidence="1">
    <location>
        <begin position="113"/>
        <end position="137"/>
    </location>
</feature>
<protein>
    <submittedName>
        <fullName evidence="3">Uncharacterized protein</fullName>
    </submittedName>
</protein>